<dbReference type="Proteomes" id="UP000688137">
    <property type="component" value="Unassembled WGS sequence"/>
</dbReference>
<evidence type="ECO:0000313" key="2">
    <source>
        <dbReference type="Proteomes" id="UP000688137"/>
    </source>
</evidence>
<reference evidence="1" key="1">
    <citation type="submission" date="2021-01" db="EMBL/GenBank/DDBJ databases">
        <authorList>
            <consortium name="Genoscope - CEA"/>
            <person name="William W."/>
        </authorList>
    </citation>
    <scope>NUCLEOTIDE SEQUENCE</scope>
</reference>
<gene>
    <name evidence="1" type="ORF">PPRIM_AZ9-3.1.T0870080</name>
</gene>
<organism evidence="1 2">
    <name type="scientific">Paramecium primaurelia</name>
    <dbReference type="NCBI Taxonomy" id="5886"/>
    <lineage>
        <taxon>Eukaryota</taxon>
        <taxon>Sar</taxon>
        <taxon>Alveolata</taxon>
        <taxon>Ciliophora</taxon>
        <taxon>Intramacronucleata</taxon>
        <taxon>Oligohymenophorea</taxon>
        <taxon>Peniculida</taxon>
        <taxon>Parameciidae</taxon>
        <taxon>Paramecium</taxon>
    </lineage>
</organism>
<dbReference type="EMBL" id="CAJJDM010000090">
    <property type="protein sequence ID" value="CAD8091000.1"/>
    <property type="molecule type" value="Genomic_DNA"/>
</dbReference>
<proteinExistence type="predicted"/>
<keyword evidence="2" id="KW-1185">Reference proteome</keyword>
<dbReference type="OMA" id="RDRMFNL"/>
<accession>A0A8S1NEF5</accession>
<dbReference type="AlphaFoldDB" id="A0A8S1NEF5"/>
<evidence type="ECO:0000313" key="1">
    <source>
        <dbReference type="EMBL" id="CAD8091000.1"/>
    </source>
</evidence>
<name>A0A8S1NEF5_PARPR</name>
<protein>
    <submittedName>
        <fullName evidence="1">Uncharacterized protein</fullName>
    </submittedName>
</protein>
<comment type="caution">
    <text evidence="1">The sequence shown here is derived from an EMBL/GenBank/DDBJ whole genome shotgun (WGS) entry which is preliminary data.</text>
</comment>
<sequence length="204" mass="24066">MQELKEFLEKQKDLNIKMMRDMLQTQSLIQHNLSIGLDSLKKCIENLPNKIVPKQGFQSRITMQRQNQHQFILSQLGHKNFISYLNLEEEIKEIYRERMFNLSVSIRDMNGDLIEDEDCPIFLRIYTSEKFPKEVYSNIRGKPIFKGQTQILLRGKGEFQRISITEVSSHFPSGKFLLVIQSEKQYVKPYIIDNLIVKAKKLLK</sequence>